<dbReference type="GO" id="GO:0051537">
    <property type="term" value="F:2 iron, 2 sulfur cluster binding"/>
    <property type="evidence" value="ECO:0007669"/>
    <property type="project" value="UniProtKB-KW"/>
</dbReference>
<keyword evidence="1" id="KW-0001">2Fe-2S</keyword>
<keyword evidence="4" id="KW-0411">Iron-sulfur</keyword>
<evidence type="ECO:0000256" key="5">
    <source>
        <dbReference type="ARBA" id="ARBA00034078"/>
    </source>
</evidence>
<dbReference type="InterPro" id="IPR036922">
    <property type="entry name" value="Rieske_2Fe-2S_sf"/>
</dbReference>
<dbReference type="PROSITE" id="PS51296">
    <property type="entry name" value="RIESKE"/>
    <property type="match status" value="1"/>
</dbReference>
<accession>A0A138ZZF4</accession>
<evidence type="ECO:0000256" key="2">
    <source>
        <dbReference type="ARBA" id="ARBA00022723"/>
    </source>
</evidence>
<comment type="cofactor">
    <cofactor evidence="5">
        <name>[2Fe-2S] cluster</name>
        <dbReference type="ChEBI" id="CHEBI:190135"/>
    </cofactor>
</comment>
<name>A0A138ZZF4_GONPJ</name>
<dbReference type="PANTHER" id="PTHR21496">
    <property type="entry name" value="FERREDOXIN-RELATED"/>
    <property type="match status" value="1"/>
</dbReference>
<keyword evidence="2" id="KW-0479">Metal-binding</keyword>
<dbReference type="InterPro" id="IPR054716">
    <property type="entry name" value="Sol_Rieske_ferrdox_dom"/>
</dbReference>
<dbReference type="InterPro" id="IPR017941">
    <property type="entry name" value="Rieske_2Fe-2S"/>
</dbReference>
<feature type="domain" description="Rieske" evidence="6">
    <location>
        <begin position="76"/>
        <end position="145"/>
    </location>
</feature>
<dbReference type="SUPFAM" id="SSF50022">
    <property type="entry name" value="ISP domain"/>
    <property type="match status" value="1"/>
</dbReference>
<gene>
    <name evidence="7" type="ORF">M427DRAFT_63894</name>
</gene>
<evidence type="ECO:0000256" key="4">
    <source>
        <dbReference type="ARBA" id="ARBA00023014"/>
    </source>
</evidence>
<dbReference type="AlphaFoldDB" id="A0A138ZZF4"/>
<reference evidence="7 8" key="1">
    <citation type="journal article" date="2015" name="Genome Biol. Evol.">
        <title>Phylogenomic analyses indicate that early fungi evolved digesting cell walls of algal ancestors of land plants.</title>
        <authorList>
            <person name="Chang Y."/>
            <person name="Wang S."/>
            <person name="Sekimoto S."/>
            <person name="Aerts A.L."/>
            <person name="Choi C."/>
            <person name="Clum A."/>
            <person name="LaButti K.M."/>
            <person name="Lindquist E.A."/>
            <person name="Yee Ngan C."/>
            <person name="Ohm R.A."/>
            <person name="Salamov A.A."/>
            <person name="Grigoriev I.V."/>
            <person name="Spatafora J.W."/>
            <person name="Berbee M.L."/>
        </authorList>
    </citation>
    <scope>NUCLEOTIDE SEQUENCE [LARGE SCALE GENOMIC DNA]</scope>
    <source>
        <strain evidence="7 8">JEL478</strain>
    </source>
</reference>
<evidence type="ECO:0000256" key="3">
    <source>
        <dbReference type="ARBA" id="ARBA00023004"/>
    </source>
</evidence>
<organism evidence="7 8">
    <name type="scientific">Gonapodya prolifera (strain JEL478)</name>
    <name type="common">Monoblepharis prolifera</name>
    <dbReference type="NCBI Taxonomy" id="1344416"/>
    <lineage>
        <taxon>Eukaryota</taxon>
        <taxon>Fungi</taxon>
        <taxon>Fungi incertae sedis</taxon>
        <taxon>Chytridiomycota</taxon>
        <taxon>Chytridiomycota incertae sedis</taxon>
        <taxon>Monoblepharidomycetes</taxon>
        <taxon>Monoblepharidales</taxon>
        <taxon>Gonapodyaceae</taxon>
        <taxon>Gonapodya</taxon>
    </lineage>
</organism>
<protein>
    <recommendedName>
        <fullName evidence="6">Rieske domain-containing protein</fullName>
    </recommendedName>
</protein>
<dbReference type="Proteomes" id="UP000070544">
    <property type="component" value="Unassembled WGS sequence"/>
</dbReference>
<evidence type="ECO:0000313" key="8">
    <source>
        <dbReference type="Proteomes" id="UP000070544"/>
    </source>
</evidence>
<keyword evidence="3" id="KW-0408">Iron</keyword>
<dbReference type="OrthoDB" id="426882at2759"/>
<dbReference type="PANTHER" id="PTHR21496:SF0">
    <property type="entry name" value="RIESKE DOMAIN-CONTAINING PROTEIN"/>
    <property type="match status" value="1"/>
</dbReference>
<evidence type="ECO:0000259" key="6">
    <source>
        <dbReference type="PROSITE" id="PS51296"/>
    </source>
</evidence>
<sequence>MDQKWTPIVPLERLLVSGSQRIVFKVIRGEKTVRCFVAARPDPKLDEKKRESDDDSVRLTIVRKFISEGESLPATFALEAACPHMGAPLDISDIEDLSGVPSVVCTMHDYKFDMRSGQCTIAGEKEGRIAAKIFPSKIADHSTEEGGKAPWVFVDIGDDILSGWNPVSEFYSCKWFKR</sequence>
<evidence type="ECO:0000313" key="7">
    <source>
        <dbReference type="EMBL" id="KXS09513.1"/>
    </source>
</evidence>
<dbReference type="EMBL" id="KQ965859">
    <property type="protein sequence ID" value="KXS09513.1"/>
    <property type="molecule type" value="Genomic_DNA"/>
</dbReference>
<dbReference type="GO" id="GO:0046872">
    <property type="term" value="F:metal ion binding"/>
    <property type="evidence" value="ECO:0007669"/>
    <property type="project" value="UniProtKB-KW"/>
</dbReference>
<proteinExistence type="predicted"/>
<dbReference type="Gene3D" id="2.102.10.10">
    <property type="entry name" value="Rieske [2Fe-2S] iron-sulphur domain"/>
    <property type="match status" value="1"/>
</dbReference>
<keyword evidence="8" id="KW-1185">Reference proteome</keyword>
<evidence type="ECO:0000256" key="1">
    <source>
        <dbReference type="ARBA" id="ARBA00022714"/>
    </source>
</evidence>
<dbReference type="Pfam" id="PF22543">
    <property type="entry name" value="Rieske_4"/>
    <property type="match status" value="1"/>
</dbReference>